<name>A0A8K0SU18_9HYPO</name>
<dbReference type="OrthoDB" id="5417887at2759"/>
<feature type="transmembrane region" description="Helical" evidence="7">
    <location>
        <begin position="55"/>
        <end position="73"/>
    </location>
</feature>
<evidence type="ECO:0000313" key="9">
    <source>
        <dbReference type="EMBL" id="KAH7324804.1"/>
    </source>
</evidence>
<evidence type="ECO:0000256" key="4">
    <source>
        <dbReference type="ARBA" id="ARBA00023136"/>
    </source>
</evidence>
<evidence type="ECO:0000259" key="8">
    <source>
        <dbReference type="Pfam" id="PF20684"/>
    </source>
</evidence>
<organism evidence="9 10">
    <name type="scientific">Stachybotrys elegans</name>
    <dbReference type="NCBI Taxonomy" id="80388"/>
    <lineage>
        <taxon>Eukaryota</taxon>
        <taxon>Fungi</taxon>
        <taxon>Dikarya</taxon>
        <taxon>Ascomycota</taxon>
        <taxon>Pezizomycotina</taxon>
        <taxon>Sordariomycetes</taxon>
        <taxon>Hypocreomycetidae</taxon>
        <taxon>Hypocreales</taxon>
        <taxon>Stachybotryaceae</taxon>
        <taxon>Stachybotrys</taxon>
    </lineage>
</organism>
<dbReference type="EMBL" id="JAGPNK010000003">
    <property type="protein sequence ID" value="KAH7324804.1"/>
    <property type="molecule type" value="Genomic_DNA"/>
</dbReference>
<evidence type="ECO:0000256" key="3">
    <source>
        <dbReference type="ARBA" id="ARBA00022989"/>
    </source>
</evidence>
<reference evidence="9" key="1">
    <citation type="journal article" date="2021" name="Nat. Commun.">
        <title>Genetic determinants of endophytism in the Arabidopsis root mycobiome.</title>
        <authorList>
            <person name="Mesny F."/>
            <person name="Miyauchi S."/>
            <person name="Thiergart T."/>
            <person name="Pickel B."/>
            <person name="Atanasova L."/>
            <person name="Karlsson M."/>
            <person name="Huettel B."/>
            <person name="Barry K.W."/>
            <person name="Haridas S."/>
            <person name="Chen C."/>
            <person name="Bauer D."/>
            <person name="Andreopoulos W."/>
            <person name="Pangilinan J."/>
            <person name="LaButti K."/>
            <person name="Riley R."/>
            <person name="Lipzen A."/>
            <person name="Clum A."/>
            <person name="Drula E."/>
            <person name="Henrissat B."/>
            <person name="Kohler A."/>
            <person name="Grigoriev I.V."/>
            <person name="Martin F.M."/>
            <person name="Hacquard S."/>
        </authorList>
    </citation>
    <scope>NUCLEOTIDE SEQUENCE</scope>
    <source>
        <strain evidence="9">MPI-CAGE-CH-0235</strain>
    </source>
</reference>
<protein>
    <recommendedName>
        <fullName evidence="8">Rhodopsin domain-containing protein</fullName>
    </recommendedName>
</protein>
<keyword evidence="10" id="KW-1185">Reference proteome</keyword>
<feature type="transmembrane region" description="Helical" evidence="7">
    <location>
        <begin position="129"/>
        <end position="148"/>
    </location>
</feature>
<evidence type="ECO:0000256" key="5">
    <source>
        <dbReference type="ARBA" id="ARBA00038359"/>
    </source>
</evidence>
<comment type="similarity">
    <text evidence="5">Belongs to the SAT4 family.</text>
</comment>
<comment type="subcellular location">
    <subcellularLocation>
        <location evidence="1">Membrane</location>
        <topology evidence="1">Multi-pass membrane protein</topology>
    </subcellularLocation>
</comment>
<dbReference type="AlphaFoldDB" id="A0A8K0SU18"/>
<comment type="caution">
    <text evidence="9">The sequence shown here is derived from an EMBL/GenBank/DDBJ whole genome shotgun (WGS) entry which is preliminary data.</text>
</comment>
<gene>
    <name evidence="9" type="ORF">B0I35DRAFT_348873</name>
</gene>
<keyword evidence="3 7" id="KW-1133">Transmembrane helix</keyword>
<sequence length="430" mass="49550">MELSPRNHADEVHSFVSPFTELNIGLWFLFAGTTILLGLRLWIKVFRKHRLWYDDYILIVTWAVLLANNALIIHEFATGYILKDSTQKWDQRMRILINVSSCGTLIGQAWSKTAFGVTLLRLGSQRLQWFIWVCIVTMNLFMISKLILQWGKICDKGGYDNWYRLDFCVSWQFREDWKEGGNIYNIIMDFVFATIPWFVVRKLELRRIEKIGLGFVMSLGMIVAIVSAVRVAWKDTGNGRDEYYIWRNGMSQIWYSSEITGTIMVQCVPVLRTFVRDMRTTIASKRLSGGTMDRRSSFRISLLRKRTSSAPSTPNEPDKGFVKMPFRSPPLEDVPESPVEFDHVEKASPTHGRDSPILYPSHTHSWPFPPEGQSSPVRAERARHSLDTNTTTNTTTVALDFGFERTRGLSPPPRSHQMLNVMQANLQNDE</sequence>
<dbReference type="InterPro" id="IPR052337">
    <property type="entry name" value="SAT4-like"/>
</dbReference>
<feature type="compositionally biased region" description="Basic and acidic residues" evidence="6">
    <location>
        <begin position="340"/>
        <end position="354"/>
    </location>
</feature>
<accession>A0A8K0SU18</accession>
<proteinExistence type="inferred from homology"/>
<feature type="transmembrane region" description="Helical" evidence="7">
    <location>
        <begin position="212"/>
        <end position="233"/>
    </location>
</feature>
<evidence type="ECO:0000256" key="6">
    <source>
        <dbReference type="SAM" id="MobiDB-lite"/>
    </source>
</evidence>
<dbReference type="Pfam" id="PF20684">
    <property type="entry name" value="Fung_rhodopsin"/>
    <property type="match status" value="1"/>
</dbReference>
<feature type="region of interest" description="Disordered" evidence="6">
    <location>
        <begin position="304"/>
        <end position="380"/>
    </location>
</feature>
<feature type="domain" description="Rhodopsin" evidence="8">
    <location>
        <begin position="39"/>
        <end position="276"/>
    </location>
</feature>
<feature type="transmembrane region" description="Helical" evidence="7">
    <location>
        <begin position="253"/>
        <end position="275"/>
    </location>
</feature>
<feature type="transmembrane region" description="Helical" evidence="7">
    <location>
        <begin position="24"/>
        <end position="43"/>
    </location>
</feature>
<evidence type="ECO:0000256" key="2">
    <source>
        <dbReference type="ARBA" id="ARBA00022692"/>
    </source>
</evidence>
<evidence type="ECO:0000256" key="1">
    <source>
        <dbReference type="ARBA" id="ARBA00004141"/>
    </source>
</evidence>
<dbReference type="Proteomes" id="UP000813444">
    <property type="component" value="Unassembled WGS sequence"/>
</dbReference>
<dbReference type="PANTHER" id="PTHR33048">
    <property type="entry name" value="PTH11-LIKE INTEGRAL MEMBRANE PROTEIN (AFU_ORTHOLOGUE AFUA_5G11245)"/>
    <property type="match status" value="1"/>
</dbReference>
<dbReference type="InterPro" id="IPR049326">
    <property type="entry name" value="Rhodopsin_dom_fungi"/>
</dbReference>
<evidence type="ECO:0000313" key="10">
    <source>
        <dbReference type="Proteomes" id="UP000813444"/>
    </source>
</evidence>
<evidence type="ECO:0000256" key="7">
    <source>
        <dbReference type="SAM" id="Phobius"/>
    </source>
</evidence>
<keyword evidence="4 7" id="KW-0472">Membrane</keyword>
<dbReference type="GO" id="GO:0016020">
    <property type="term" value="C:membrane"/>
    <property type="evidence" value="ECO:0007669"/>
    <property type="project" value="UniProtKB-SubCell"/>
</dbReference>
<keyword evidence="2 7" id="KW-0812">Transmembrane</keyword>
<dbReference type="PANTHER" id="PTHR33048:SF147">
    <property type="entry name" value="INTEGRAL MEMBRANE PROTEIN"/>
    <property type="match status" value="1"/>
</dbReference>